<dbReference type="GeneID" id="54357719"/>
<dbReference type="Proteomes" id="UP000504637">
    <property type="component" value="Unplaced"/>
</dbReference>
<name>A0A6J3M1J0_9PEZI</name>
<proteinExistence type="predicted"/>
<keyword evidence="1" id="KW-0812">Transmembrane</keyword>
<gene>
    <name evidence="3" type="ORF">K489DRAFT_246855</name>
</gene>
<evidence type="ECO:0000313" key="3">
    <source>
        <dbReference type="RefSeq" id="XP_033458400.1"/>
    </source>
</evidence>
<organism evidence="3">
    <name type="scientific">Dissoconium aciculare CBS 342.82</name>
    <dbReference type="NCBI Taxonomy" id="1314786"/>
    <lineage>
        <taxon>Eukaryota</taxon>
        <taxon>Fungi</taxon>
        <taxon>Dikarya</taxon>
        <taxon>Ascomycota</taxon>
        <taxon>Pezizomycotina</taxon>
        <taxon>Dothideomycetes</taxon>
        <taxon>Dothideomycetidae</taxon>
        <taxon>Mycosphaerellales</taxon>
        <taxon>Dissoconiaceae</taxon>
        <taxon>Dissoconium</taxon>
    </lineage>
</organism>
<reference evidence="3" key="2">
    <citation type="submission" date="2020-04" db="EMBL/GenBank/DDBJ databases">
        <authorList>
            <consortium name="NCBI Genome Project"/>
        </authorList>
    </citation>
    <scope>NUCLEOTIDE SEQUENCE</scope>
    <source>
        <strain evidence="3">CBS 342.82</strain>
    </source>
</reference>
<reference evidence="3" key="1">
    <citation type="submission" date="2020-01" db="EMBL/GenBank/DDBJ databases">
        <authorList>
            <consortium name="DOE Joint Genome Institute"/>
            <person name="Haridas S."/>
            <person name="Albert R."/>
            <person name="Binder M."/>
            <person name="Bloem J."/>
            <person name="Labutti K."/>
            <person name="Salamov A."/>
            <person name="Andreopoulos B."/>
            <person name="Baker S.E."/>
            <person name="Barry K."/>
            <person name="Bills G."/>
            <person name="Bluhm B.H."/>
            <person name="Cannon C."/>
            <person name="Castanera R."/>
            <person name="Culley D.E."/>
            <person name="Daum C."/>
            <person name="Ezra D."/>
            <person name="Gonzalez J.B."/>
            <person name="Henrissat B."/>
            <person name="Kuo A."/>
            <person name="Liang C."/>
            <person name="Lipzen A."/>
            <person name="Lutzoni F."/>
            <person name="Magnuson J."/>
            <person name="Mondo S."/>
            <person name="Nolan M."/>
            <person name="Ohm R."/>
            <person name="Pangilinan J."/>
            <person name="Park H.-J."/>
            <person name="Ramirez L."/>
            <person name="Alfaro M."/>
            <person name="Sun H."/>
            <person name="Tritt A."/>
            <person name="Yoshinaga Y."/>
            <person name="Zwiers L.-H."/>
            <person name="Turgeon B.G."/>
            <person name="Goodwin S.B."/>
            <person name="Spatafora J.W."/>
            <person name="Crous P.W."/>
            <person name="Grigoriev I.V."/>
        </authorList>
    </citation>
    <scope>NUCLEOTIDE SEQUENCE</scope>
    <source>
        <strain evidence="3">CBS 342.82</strain>
    </source>
</reference>
<dbReference type="AlphaFoldDB" id="A0A6J3M1J0"/>
<sequence>MIIIMIIVHIRTIDSAIEHGYPYIELNCFYSIPFNDPPECVSFLSFRAMSGMDGIFPGDMLVLVVLWLSIISHPHHMRRRGHRLKAEGRCRCWFPHYCRMMKPAN</sequence>
<evidence type="ECO:0000313" key="2">
    <source>
        <dbReference type="Proteomes" id="UP000504637"/>
    </source>
</evidence>
<dbReference type="RefSeq" id="XP_033458400.1">
    <property type="nucleotide sequence ID" value="XM_033599920.1"/>
</dbReference>
<evidence type="ECO:0000256" key="1">
    <source>
        <dbReference type="SAM" id="Phobius"/>
    </source>
</evidence>
<keyword evidence="2" id="KW-1185">Reference proteome</keyword>
<keyword evidence="1" id="KW-1133">Transmembrane helix</keyword>
<reference evidence="3" key="3">
    <citation type="submission" date="2025-08" db="UniProtKB">
        <authorList>
            <consortium name="RefSeq"/>
        </authorList>
    </citation>
    <scope>IDENTIFICATION</scope>
    <source>
        <strain evidence="3">CBS 342.82</strain>
    </source>
</reference>
<feature type="transmembrane region" description="Helical" evidence="1">
    <location>
        <begin position="54"/>
        <end position="73"/>
    </location>
</feature>
<keyword evidence="1" id="KW-0472">Membrane</keyword>
<accession>A0A6J3M1J0</accession>
<protein>
    <submittedName>
        <fullName evidence="3">Uncharacterized protein</fullName>
    </submittedName>
</protein>